<keyword evidence="5" id="KW-1185">Reference proteome</keyword>
<evidence type="ECO:0000313" key="4">
    <source>
        <dbReference type="EMBL" id="ARD22402.1"/>
    </source>
</evidence>
<dbReference type="InterPro" id="IPR000160">
    <property type="entry name" value="GGDEF_dom"/>
</dbReference>
<dbReference type="InterPro" id="IPR043128">
    <property type="entry name" value="Rev_trsase/Diguanyl_cyclase"/>
</dbReference>
<protein>
    <recommendedName>
        <fullName evidence="1">diguanylate cyclase</fullName>
        <ecNumber evidence="1">2.7.7.65</ecNumber>
    </recommendedName>
</protein>
<dbReference type="Pfam" id="PF00990">
    <property type="entry name" value="GGDEF"/>
    <property type="match status" value="1"/>
</dbReference>
<gene>
    <name evidence="4" type="ORF">SJ2017_2104</name>
</gene>
<dbReference type="SMART" id="SM00267">
    <property type="entry name" value="GGDEF"/>
    <property type="match status" value="1"/>
</dbReference>
<dbReference type="PANTHER" id="PTHR45138">
    <property type="entry name" value="REGULATORY COMPONENTS OF SENSORY TRANSDUCTION SYSTEM"/>
    <property type="match status" value="1"/>
</dbReference>
<dbReference type="NCBIfam" id="TIGR00254">
    <property type="entry name" value="GGDEF"/>
    <property type="match status" value="1"/>
</dbReference>
<dbReference type="CDD" id="cd01949">
    <property type="entry name" value="GGDEF"/>
    <property type="match status" value="1"/>
</dbReference>
<feature type="domain" description="GGDEF" evidence="3">
    <location>
        <begin position="204"/>
        <end position="337"/>
    </location>
</feature>
<dbReference type="InterPro" id="IPR029787">
    <property type="entry name" value="Nucleotide_cyclase"/>
</dbReference>
<organism evidence="4 5">
    <name type="scientific">Shewanella japonica</name>
    <dbReference type="NCBI Taxonomy" id="93973"/>
    <lineage>
        <taxon>Bacteria</taxon>
        <taxon>Pseudomonadati</taxon>
        <taxon>Pseudomonadota</taxon>
        <taxon>Gammaproteobacteria</taxon>
        <taxon>Alteromonadales</taxon>
        <taxon>Shewanellaceae</taxon>
        <taxon>Shewanella</taxon>
    </lineage>
</organism>
<dbReference type="InterPro" id="IPR050469">
    <property type="entry name" value="Diguanylate_Cyclase"/>
</dbReference>
<dbReference type="EMBL" id="CP020472">
    <property type="protein sequence ID" value="ARD22402.1"/>
    <property type="molecule type" value="Genomic_DNA"/>
</dbReference>
<evidence type="ECO:0000259" key="3">
    <source>
        <dbReference type="PROSITE" id="PS50887"/>
    </source>
</evidence>
<name>A0ABN4YGY9_9GAMM</name>
<evidence type="ECO:0000256" key="2">
    <source>
        <dbReference type="ARBA" id="ARBA00034247"/>
    </source>
</evidence>
<dbReference type="PROSITE" id="PS50887">
    <property type="entry name" value="GGDEF"/>
    <property type="match status" value="1"/>
</dbReference>
<evidence type="ECO:0000313" key="5">
    <source>
        <dbReference type="Proteomes" id="UP000191820"/>
    </source>
</evidence>
<reference evidence="4 5" key="1">
    <citation type="submission" date="2017-03" db="EMBL/GenBank/DDBJ databases">
        <title>Genome sequencing of Shewanella japonica KCTC 22435.</title>
        <authorList>
            <person name="Kim K.M."/>
        </authorList>
    </citation>
    <scope>NUCLEOTIDE SEQUENCE [LARGE SCALE GENOMIC DNA]</scope>
    <source>
        <strain evidence="4 5">KCTC 22435</strain>
    </source>
</reference>
<proteinExistence type="predicted"/>
<dbReference type="EC" id="2.7.7.65" evidence="1"/>
<dbReference type="Gene3D" id="3.30.70.270">
    <property type="match status" value="1"/>
</dbReference>
<accession>A0ABN4YGY9</accession>
<sequence>MNTNLENSAQILRMAVPQMSALNIPVTPENYAIWYQYYAETNLSLKRAIDGLLANEVEFTASVNQGLYNNFIQEQSPEVIENVQIETQILINSLLNKMGQISTGTDDFSAHLSEFSHELQSEPTPQLLNTLVNNISAEVEKVVSLNHSMKADLATLGDELTQLKMDMDNLSKVAMTDELTSLNNRRAYEIFSTEQVSLFTQSQIPCCLLMVDIDHFKSFNDTHGHLVGDKVLAFVGFALKQSVKGNDFVARYGGEEFVVMLPNTEFKDAMTVAESIRERIAMRQLTIGKENKQQLGHITVSIGLANIQPGDDSETLLKRADDMLYQAKSSGRNCVKG</sequence>
<dbReference type="Proteomes" id="UP000191820">
    <property type="component" value="Chromosome"/>
</dbReference>
<evidence type="ECO:0000256" key="1">
    <source>
        <dbReference type="ARBA" id="ARBA00012528"/>
    </source>
</evidence>
<dbReference type="PANTHER" id="PTHR45138:SF9">
    <property type="entry name" value="DIGUANYLATE CYCLASE DGCM-RELATED"/>
    <property type="match status" value="1"/>
</dbReference>
<comment type="catalytic activity">
    <reaction evidence="2">
        <text>2 GTP = 3',3'-c-di-GMP + 2 diphosphate</text>
        <dbReference type="Rhea" id="RHEA:24898"/>
        <dbReference type="ChEBI" id="CHEBI:33019"/>
        <dbReference type="ChEBI" id="CHEBI:37565"/>
        <dbReference type="ChEBI" id="CHEBI:58805"/>
        <dbReference type="EC" id="2.7.7.65"/>
    </reaction>
</comment>
<dbReference type="SUPFAM" id="SSF55073">
    <property type="entry name" value="Nucleotide cyclase"/>
    <property type="match status" value="1"/>
</dbReference>